<sequence>MNSNLIFGVSLIASFLGGMVALFAPCCITFLFPSYLGTIFKERKRIVYLTLVFALGLGSILVPVALGMKIIVSLFDQFHTTTYLLGALLMFLLGLMTLFDTKLMLPLPHFTMPTKTTVASTYVLGLFSGITSSCCAPVLFAAITLSSLSPTIFTSLIVSFVYVLGIVFPLFFLSLFYEKLTNQYLYKIKSKTEKPLKIIASITFMVSSLIIAYMALTDKIKMDANMEYGRGLRDFIFDVSGKLQNPILDILVLIGIILLFKIMLKEAGNESKKSDKKD</sequence>
<feature type="transmembrane region" description="Helical" evidence="1">
    <location>
        <begin position="152"/>
        <end position="177"/>
    </location>
</feature>
<feature type="transmembrane region" description="Helical" evidence="1">
    <location>
        <begin position="83"/>
        <end position="101"/>
    </location>
</feature>
<evidence type="ECO:0000313" key="2">
    <source>
        <dbReference type="EMBL" id="OIO15335.1"/>
    </source>
</evidence>
<protein>
    <submittedName>
        <fullName evidence="2">Uncharacterized protein</fullName>
    </submittedName>
</protein>
<dbReference type="STRING" id="1805209.AUJ73_00780"/>
<feature type="transmembrane region" description="Helical" evidence="1">
    <location>
        <begin position="46"/>
        <end position="71"/>
    </location>
</feature>
<comment type="caution">
    <text evidence="2">The sequence shown here is derived from an EMBL/GenBank/DDBJ whole genome shotgun (WGS) entry which is preliminary data.</text>
</comment>
<dbReference type="Proteomes" id="UP000183120">
    <property type="component" value="Unassembled WGS sequence"/>
</dbReference>
<organism evidence="2 3">
    <name type="scientific">Candidatus Gottesmanbacteria bacterium CG1_02_37_22</name>
    <dbReference type="NCBI Taxonomy" id="1805209"/>
    <lineage>
        <taxon>Bacteria</taxon>
        <taxon>Candidatus Gottesmaniibacteriota</taxon>
    </lineage>
</organism>
<gene>
    <name evidence="2" type="ORF">AUJ73_00780</name>
</gene>
<keyword evidence="1" id="KW-0812">Transmembrane</keyword>
<keyword evidence="1" id="KW-1133">Transmembrane helix</keyword>
<proteinExistence type="predicted"/>
<dbReference type="EMBL" id="MNUY01000012">
    <property type="protein sequence ID" value="OIO15335.1"/>
    <property type="molecule type" value="Genomic_DNA"/>
</dbReference>
<feature type="transmembrane region" description="Helical" evidence="1">
    <location>
        <begin position="247"/>
        <end position="264"/>
    </location>
</feature>
<feature type="transmembrane region" description="Helical" evidence="1">
    <location>
        <begin position="6"/>
        <end position="34"/>
    </location>
</feature>
<keyword evidence="1" id="KW-0472">Membrane</keyword>
<evidence type="ECO:0000313" key="3">
    <source>
        <dbReference type="Proteomes" id="UP000183120"/>
    </source>
</evidence>
<dbReference type="AlphaFoldDB" id="A0A1J4TZ30"/>
<dbReference type="PANTHER" id="PTHR31272">
    <property type="entry name" value="CYTOCHROME C-TYPE BIOGENESIS PROTEIN HI_1454-RELATED"/>
    <property type="match status" value="1"/>
</dbReference>
<dbReference type="InterPro" id="IPR051790">
    <property type="entry name" value="Cytochrome_c-biogenesis_DsbD"/>
</dbReference>
<name>A0A1J4TZ30_9BACT</name>
<evidence type="ECO:0000256" key="1">
    <source>
        <dbReference type="SAM" id="Phobius"/>
    </source>
</evidence>
<accession>A0A1J4TZ30</accession>
<dbReference type="PANTHER" id="PTHR31272:SF9">
    <property type="entry name" value="BLL1027 PROTEIN"/>
    <property type="match status" value="1"/>
</dbReference>
<feature type="transmembrane region" description="Helical" evidence="1">
    <location>
        <begin position="122"/>
        <end position="146"/>
    </location>
</feature>
<feature type="transmembrane region" description="Helical" evidence="1">
    <location>
        <begin position="198"/>
        <end position="216"/>
    </location>
</feature>
<reference evidence="2 3" key="1">
    <citation type="journal article" date="2016" name="Environ. Microbiol.">
        <title>Genomic resolution of a cold subsurface aquifer community provides metabolic insights for novel microbes adapted to high CO concentrations.</title>
        <authorList>
            <person name="Probst A.J."/>
            <person name="Castelle C.J."/>
            <person name="Singh A."/>
            <person name="Brown C.T."/>
            <person name="Anantharaman K."/>
            <person name="Sharon I."/>
            <person name="Hug L.A."/>
            <person name="Burstein D."/>
            <person name="Emerson J.B."/>
            <person name="Thomas B.C."/>
            <person name="Banfield J.F."/>
        </authorList>
    </citation>
    <scope>NUCLEOTIDE SEQUENCE [LARGE SCALE GENOMIC DNA]</scope>
    <source>
        <strain evidence="2">CG1_02_37_22</strain>
    </source>
</reference>